<dbReference type="InterPro" id="IPR007492">
    <property type="entry name" value="LytTR_DNA-bd_dom"/>
</dbReference>
<dbReference type="PANTHER" id="PTHR37299">
    <property type="entry name" value="TRANSCRIPTIONAL REGULATOR-RELATED"/>
    <property type="match status" value="1"/>
</dbReference>
<dbReference type="OrthoDB" id="2168082at2"/>
<dbReference type="EMBL" id="FNBN01000002">
    <property type="protein sequence ID" value="SDF77690.1"/>
    <property type="molecule type" value="Genomic_DNA"/>
</dbReference>
<dbReference type="Pfam" id="PF04397">
    <property type="entry name" value="LytTR"/>
    <property type="match status" value="1"/>
</dbReference>
<proteinExistence type="predicted"/>
<evidence type="ECO:0000313" key="3">
    <source>
        <dbReference type="EMBL" id="SDF77690.1"/>
    </source>
</evidence>
<evidence type="ECO:0000256" key="1">
    <source>
        <dbReference type="SAM" id="MobiDB-lite"/>
    </source>
</evidence>
<feature type="compositionally biased region" description="Basic and acidic residues" evidence="1">
    <location>
        <begin position="1"/>
        <end position="18"/>
    </location>
</feature>
<keyword evidence="3" id="KW-0238">DNA-binding</keyword>
<dbReference type="PANTHER" id="PTHR37299:SF1">
    <property type="entry name" value="STAGE 0 SPORULATION PROTEIN A HOMOLOG"/>
    <property type="match status" value="1"/>
</dbReference>
<dbReference type="SMART" id="SM00850">
    <property type="entry name" value="LytTR"/>
    <property type="match status" value="1"/>
</dbReference>
<dbReference type="STRING" id="104663.SAMN04488121_102946"/>
<protein>
    <submittedName>
        <fullName evidence="3">LytTr DNA-binding domain-containing protein</fullName>
    </submittedName>
</protein>
<evidence type="ECO:0000313" key="4">
    <source>
        <dbReference type="Proteomes" id="UP000199045"/>
    </source>
</evidence>
<dbReference type="RefSeq" id="WP_089831704.1">
    <property type="nucleotide sequence ID" value="NZ_FNBN01000002.1"/>
</dbReference>
<feature type="region of interest" description="Disordered" evidence="1">
    <location>
        <begin position="1"/>
        <end position="29"/>
    </location>
</feature>
<dbReference type="PROSITE" id="PS50930">
    <property type="entry name" value="HTH_LYTTR"/>
    <property type="match status" value="1"/>
</dbReference>
<evidence type="ECO:0000259" key="2">
    <source>
        <dbReference type="PROSITE" id="PS50930"/>
    </source>
</evidence>
<dbReference type="AlphaFoldDB" id="A0A1G7NWV9"/>
<name>A0A1G7NWV9_CHIFI</name>
<dbReference type="InterPro" id="IPR046947">
    <property type="entry name" value="LytR-like"/>
</dbReference>
<feature type="domain" description="HTH LytTR-type" evidence="2">
    <location>
        <begin position="40"/>
        <end position="147"/>
    </location>
</feature>
<organism evidence="3 4">
    <name type="scientific">Chitinophaga filiformis</name>
    <name type="common">Myxococcus filiformis</name>
    <name type="synonym">Flexibacter filiformis</name>
    <dbReference type="NCBI Taxonomy" id="104663"/>
    <lineage>
        <taxon>Bacteria</taxon>
        <taxon>Pseudomonadati</taxon>
        <taxon>Bacteroidota</taxon>
        <taxon>Chitinophagia</taxon>
        <taxon>Chitinophagales</taxon>
        <taxon>Chitinophagaceae</taxon>
        <taxon>Chitinophaga</taxon>
    </lineage>
</organism>
<reference evidence="3 4" key="1">
    <citation type="submission" date="2016-10" db="EMBL/GenBank/DDBJ databases">
        <authorList>
            <person name="de Groot N.N."/>
        </authorList>
    </citation>
    <scope>NUCLEOTIDE SEQUENCE [LARGE SCALE GENOMIC DNA]</scope>
    <source>
        <strain evidence="3 4">DSM 527</strain>
    </source>
</reference>
<dbReference type="GO" id="GO:0000156">
    <property type="term" value="F:phosphorelay response regulator activity"/>
    <property type="evidence" value="ECO:0007669"/>
    <property type="project" value="InterPro"/>
</dbReference>
<gene>
    <name evidence="3" type="ORF">SAMN04488121_102946</name>
</gene>
<accession>A0A1G7NWV9</accession>
<dbReference type="Gene3D" id="2.40.50.1020">
    <property type="entry name" value="LytTr DNA-binding domain"/>
    <property type="match status" value="1"/>
</dbReference>
<dbReference type="GO" id="GO:0003677">
    <property type="term" value="F:DNA binding"/>
    <property type="evidence" value="ECO:0007669"/>
    <property type="project" value="UniProtKB-KW"/>
</dbReference>
<sequence>MKYQERTTREEFNEDDYRPMPSEEMNSAPKRVPCTGKRSFLVLSHNKYITVPTERIAFFYVKFEGTLMVTVCGKEYSVNYSLEQIQQLLSDRQFFRLNRQYLINFDAIREVERYFARKLLVIPSLLFPGKMIVSRQRGKEFLDWLENR</sequence>
<dbReference type="Proteomes" id="UP000199045">
    <property type="component" value="Unassembled WGS sequence"/>
</dbReference>